<feature type="region of interest" description="Disordered" evidence="6">
    <location>
        <begin position="1"/>
        <end position="26"/>
    </location>
</feature>
<dbReference type="GO" id="GO:0003735">
    <property type="term" value="F:structural constituent of ribosome"/>
    <property type="evidence" value="ECO:0007669"/>
    <property type="project" value="InterPro"/>
</dbReference>
<feature type="compositionally biased region" description="Basic residues" evidence="6">
    <location>
        <begin position="1"/>
        <end position="13"/>
    </location>
</feature>
<protein>
    <recommendedName>
        <fullName evidence="4">Large ribosomal subunit protein eL22</fullName>
    </recommendedName>
    <alternativeName>
        <fullName evidence="5">60S ribosomal protein L22</fullName>
    </alternativeName>
</protein>
<feature type="compositionally biased region" description="Basic residues" evidence="6">
    <location>
        <begin position="139"/>
        <end position="152"/>
    </location>
</feature>
<feature type="non-terminal residue" evidence="7">
    <location>
        <position position="1"/>
    </location>
</feature>
<dbReference type="Pfam" id="PF01776">
    <property type="entry name" value="Ribosomal_L22e"/>
    <property type="match status" value="1"/>
</dbReference>
<dbReference type="PANTHER" id="PTHR10064:SF0">
    <property type="entry name" value="FI24544P1-RELATED"/>
    <property type="match status" value="1"/>
</dbReference>
<accession>V5I0J6</accession>
<dbReference type="GO" id="GO:0005840">
    <property type="term" value="C:ribosome"/>
    <property type="evidence" value="ECO:0007669"/>
    <property type="project" value="UniProtKB-KW"/>
</dbReference>
<evidence type="ECO:0000256" key="4">
    <source>
        <dbReference type="ARBA" id="ARBA00040613"/>
    </source>
</evidence>
<dbReference type="GO" id="GO:0003723">
    <property type="term" value="F:RNA binding"/>
    <property type="evidence" value="ECO:0007669"/>
    <property type="project" value="TreeGrafter"/>
</dbReference>
<reference evidence="7" key="1">
    <citation type="journal article" date="2015" name="Sci. Rep.">
        <title>Tissue- and time-dependent transcription in Ixodes ricinus salivary glands and midguts when blood feeding on the vertebrate host.</title>
        <authorList>
            <person name="Kotsyfakis M."/>
            <person name="Schwarz A."/>
            <person name="Erhart J."/>
            <person name="Ribeiro J.M."/>
        </authorList>
    </citation>
    <scope>NUCLEOTIDE SEQUENCE</scope>
    <source>
        <tissue evidence="7">Salivary gland and midgut</tissue>
    </source>
</reference>
<sequence>RQGRKSKGKKKKVDRPSSRSTARYPVEDGIMKVAEFEHYLKERNKVQRVKTNNLSGVIVVDKARTGSTSRPRSPYPKRYLKYLTKKYLKKTPSGTGCGLWPTTKERLRASATTRSTTRRRRRRGTTTRPFVLTPASRHPLNKRQKPYKQKKK</sequence>
<dbReference type="AlphaFoldDB" id="V5I0J6"/>
<feature type="compositionally biased region" description="Basic residues" evidence="6">
    <location>
        <begin position="116"/>
        <end position="125"/>
    </location>
</feature>
<feature type="non-terminal residue" evidence="7">
    <location>
        <position position="152"/>
    </location>
</feature>
<dbReference type="GO" id="GO:1990904">
    <property type="term" value="C:ribonucleoprotein complex"/>
    <property type="evidence" value="ECO:0007669"/>
    <property type="project" value="UniProtKB-KW"/>
</dbReference>
<name>V5I0J6_IXORI</name>
<dbReference type="InterPro" id="IPR002671">
    <property type="entry name" value="Ribosomal_eL22"/>
</dbReference>
<evidence type="ECO:0000256" key="2">
    <source>
        <dbReference type="ARBA" id="ARBA00022980"/>
    </source>
</evidence>
<evidence type="ECO:0000256" key="5">
    <source>
        <dbReference type="ARBA" id="ARBA00041214"/>
    </source>
</evidence>
<dbReference type="Gene3D" id="3.30.1360.210">
    <property type="match status" value="1"/>
</dbReference>
<keyword evidence="3" id="KW-0687">Ribonucleoprotein</keyword>
<proteinExistence type="evidence at transcript level"/>
<comment type="similarity">
    <text evidence="1">Belongs to the eukaryotic ribosomal protein eL22 family.</text>
</comment>
<evidence type="ECO:0000256" key="1">
    <source>
        <dbReference type="ARBA" id="ARBA00007817"/>
    </source>
</evidence>
<evidence type="ECO:0000256" key="6">
    <source>
        <dbReference type="SAM" id="MobiDB-lite"/>
    </source>
</evidence>
<keyword evidence="2 7" id="KW-0689">Ribosomal protein</keyword>
<dbReference type="EMBL" id="GANP01003765">
    <property type="protein sequence ID" value="JAB80703.1"/>
    <property type="molecule type" value="mRNA"/>
</dbReference>
<dbReference type="InterPro" id="IPR038526">
    <property type="entry name" value="Ribosomal_eL22_sf"/>
</dbReference>
<dbReference type="GO" id="GO:0002181">
    <property type="term" value="P:cytoplasmic translation"/>
    <property type="evidence" value="ECO:0007669"/>
    <property type="project" value="TreeGrafter"/>
</dbReference>
<dbReference type="PANTHER" id="PTHR10064">
    <property type="entry name" value="60S RIBOSOMAL PROTEIN L22"/>
    <property type="match status" value="1"/>
</dbReference>
<organism evidence="7">
    <name type="scientific">Ixodes ricinus</name>
    <name type="common">Common tick</name>
    <name type="synonym">Acarus ricinus</name>
    <dbReference type="NCBI Taxonomy" id="34613"/>
    <lineage>
        <taxon>Eukaryota</taxon>
        <taxon>Metazoa</taxon>
        <taxon>Ecdysozoa</taxon>
        <taxon>Arthropoda</taxon>
        <taxon>Chelicerata</taxon>
        <taxon>Arachnida</taxon>
        <taxon>Acari</taxon>
        <taxon>Parasitiformes</taxon>
        <taxon>Ixodida</taxon>
        <taxon>Ixodoidea</taxon>
        <taxon>Ixodidae</taxon>
        <taxon>Ixodinae</taxon>
        <taxon>Ixodes</taxon>
    </lineage>
</organism>
<feature type="region of interest" description="Disordered" evidence="6">
    <location>
        <begin position="93"/>
        <end position="152"/>
    </location>
</feature>
<evidence type="ECO:0000313" key="7">
    <source>
        <dbReference type="EMBL" id="JAB80703.1"/>
    </source>
</evidence>
<evidence type="ECO:0000256" key="3">
    <source>
        <dbReference type="ARBA" id="ARBA00023274"/>
    </source>
</evidence>